<accession>A0AAV9FF13</accession>
<comment type="function">
    <text evidence="9">Encodes a member of the mid-SUN subfamily of SUN-domain proteins that is localized to both the nuclear envelope and the ER. It is involved in early seed development and nuclear morphology. [TAIR].</text>
</comment>
<dbReference type="FunFam" id="2.60.120.260:FF:000062">
    <property type="entry name" value="Galactose-binding protein isoform 3"/>
    <property type="match status" value="1"/>
</dbReference>
<protein>
    <recommendedName>
        <fullName evidence="13">SUN domain-containing protein</fullName>
    </recommendedName>
</protein>
<evidence type="ECO:0000256" key="5">
    <source>
        <dbReference type="ARBA" id="ARBA00022989"/>
    </source>
</evidence>
<gene>
    <name evidence="14" type="ORF">QJS10_CPA02g00805</name>
</gene>
<keyword evidence="6 10" id="KW-0175">Coiled coil</keyword>
<name>A0AAV9FF13_ACOCL</name>
<evidence type="ECO:0000256" key="6">
    <source>
        <dbReference type="ARBA" id="ARBA00023054"/>
    </source>
</evidence>
<keyword evidence="8" id="KW-0539">Nucleus</keyword>
<dbReference type="PANTHER" id="PTHR12953">
    <property type="entry name" value="MEMBRANE PROTEIN CH1 RELATED"/>
    <property type="match status" value="1"/>
</dbReference>
<keyword evidence="3 12" id="KW-0812">Transmembrane</keyword>
<evidence type="ECO:0000256" key="4">
    <source>
        <dbReference type="ARBA" id="ARBA00022824"/>
    </source>
</evidence>
<dbReference type="Pfam" id="PF07738">
    <property type="entry name" value="Sad1_UNC"/>
    <property type="match status" value="1"/>
</dbReference>
<sequence length="570" mass="64749">MQRSRKALLRRRALESSVLGKKRLYKVSLSLVLVLWGLVFLLKLIGRGDGYKDGSEVCLDDSAWHESDRAAVKLSVEIEPNNHVQDAQTPNGETGESGSKSSLSEENTINPQPLHEQQVVEEHPVLHVKEEREYLKNDKLSRVAPPGLDEFKSKTINSREKLVTGQSGSVTHRVEPGGKEYNYASASKGAKVLAFNKETKGASNILDKDKDKYLRNPCSAEEKYVIIELSEETLVNTIEIANFEHYSSNLKDFELLSSLVYPTEKWDKVGNFTAANAKHAQRFTLQEPKWARYLKLNLLSHYGLEFYCTLSSIEVYGVDAVERMLEDLISVQDKQITEMMAAPVPPGTSEGGPLYRELLSEFEFEEESNVKKSVPKNGKADVVVETRPQQIGRMPGDTVLKILMQKIQLLDLNLSILEQYLDQLNGQYGEIFKEFDRDISDRDLLMEKIRAEIKRLTDSKEIFAKEIEKLLLWKSLISLQMDKLMKDNSNLRLEVERVRENQIELENRGFAVVFICFIFACLALFKILIVDAMASLCGRMCMSEQFCRTSSSAWLFLLLCSIFVALILVI</sequence>
<dbReference type="Gene3D" id="2.60.120.260">
    <property type="entry name" value="Galactose-binding domain-like"/>
    <property type="match status" value="1"/>
</dbReference>
<comment type="subcellular location">
    <subcellularLocation>
        <location evidence="2">Endoplasmic reticulum membrane</location>
        <topology evidence="2">Multi-pass membrane protein</topology>
    </subcellularLocation>
    <subcellularLocation>
        <location evidence="1">Nucleus membrane</location>
        <topology evidence="1">Multi-pass membrane protein</topology>
    </subcellularLocation>
</comment>
<keyword evidence="7 12" id="KW-0472">Membrane</keyword>
<evidence type="ECO:0000313" key="15">
    <source>
        <dbReference type="Proteomes" id="UP001180020"/>
    </source>
</evidence>
<evidence type="ECO:0000256" key="10">
    <source>
        <dbReference type="SAM" id="Coils"/>
    </source>
</evidence>
<feature type="coiled-coil region" evidence="10">
    <location>
        <begin position="446"/>
        <end position="508"/>
    </location>
</feature>
<evidence type="ECO:0000256" key="1">
    <source>
        <dbReference type="ARBA" id="ARBA00004232"/>
    </source>
</evidence>
<dbReference type="GO" id="GO:0034975">
    <property type="term" value="P:protein folding in endoplasmic reticulum"/>
    <property type="evidence" value="ECO:0007669"/>
    <property type="project" value="TreeGrafter"/>
</dbReference>
<feature type="transmembrane region" description="Helical" evidence="12">
    <location>
        <begin position="551"/>
        <end position="569"/>
    </location>
</feature>
<evidence type="ECO:0000256" key="12">
    <source>
        <dbReference type="SAM" id="Phobius"/>
    </source>
</evidence>
<evidence type="ECO:0000313" key="14">
    <source>
        <dbReference type="EMBL" id="KAK1324017.1"/>
    </source>
</evidence>
<evidence type="ECO:0000256" key="11">
    <source>
        <dbReference type="SAM" id="MobiDB-lite"/>
    </source>
</evidence>
<reference evidence="14" key="2">
    <citation type="submission" date="2023-06" db="EMBL/GenBank/DDBJ databases">
        <authorList>
            <person name="Ma L."/>
            <person name="Liu K.-W."/>
            <person name="Li Z."/>
            <person name="Hsiao Y.-Y."/>
            <person name="Qi Y."/>
            <person name="Fu T."/>
            <person name="Tang G."/>
            <person name="Zhang D."/>
            <person name="Sun W.-H."/>
            <person name="Liu D.-K."/>
            <person name="Li Y."/>
            <person name="Chen G.-Z."/>
            <person name="Liu X.-D."/>
            <person name="Liao X.-Y."/>
            <person name="Jiang Y.-T."/>
            <person name="Yu X."/>
            <person name="Hao Y."/>
            <person name="Huang J."/>
            <person name="Zhao X.-W."/>
            <person name="Ke S."/>
            <person name="Chen Y.-Y."/>
            <person name="Wu W.-L."/>
            <person name="Hsu J.-L."/>
            <person name="Lin Y.-F."/>
            <person name="Huang M.-D."/>
            <person name="Li C.-Y."/>
            <person name="Huang L."/>
            <person name="Wang Z.-W."/>
            <person name="Zhao X."/>
            <person name="Zhong W.-Y."/>
            <person name="Peng D.-H."/>
            <person name="Ahmad S."/>
            <person name="Lan S."/>
            <person name="Zhang J.-S."/>
            <person name="Tsai W.-C."/>
            <person name="Van De Peer Y."/>
            <person name="Liu Z.-J."/>
        </authorList>
    </citation>
    <scope>NUCLEOTIDE SEQUENCE</scope>
    <source>
        <strain evidence="14">CP</strain>
        <tissue evidence="14">Leaves</tissue>
    </source>
</reference>
<dbReference type="InterPro" id="IPR045120">
    <property type="entry name" value="Suco/Slp1-like"/>
</dbReference>
<keyword evidence="15" id="KW-1185">Reference proteome</keyword>
<evidence type="ECO:0000256" key="8">
    <source>
        <dbReference type="ARBA" id="ARBA00023242"/>
    </source>
</evidence>
<evidence type="ECO:0000256" key="2">
    <source>
        <dbReference type="ARBA" id="ARBA00004477"/>
    </source>
</evidence>
<dbReference type="InterPro" id="IPR008979">
    <property type="entry name" value="Galactose-bd-like_sf"/>
</dbReference>
<keyword evidence="4" id="KW-0256">Endoplasmic reticulum</keyword>
<dbReference type="EMBL" id="JAUJYO010000002">
    <property type="protein sequence ID" value="KAK1324017.1"/>
    <property type="molecule type" value="Genomic_DNA"/>
</dbReference>
<dbReference type="GO" id="GO:0005789">
    <property type="term" value="C:endoplasmic reticulum membrane"/>
    <property type="evidence" value="ECO:0007669"/>
    <property type="project" value="UniProtKB-SubCell"/>
</dbReference>
<keyword evidence="5 12" id="KW-1133">Transmembrane helix</keyword>
<feature type="transmembrane region" description="Helical" evidence="12">
    <location>
        <begin position="509"/>
        <end position="530"/>
    </location>
</feature>
<evidence type="ECO:0000256" key="3">
    <source>
        <dbReference type="ARBA" id="ARBA00022692"/>
    </source>
</evidence>
<feature type="compositionally biased region" description="Polar residues" evidence="11">
    <location>
        <begin position="82"/>
        <end position="91"/>
    </location>
</feature>
<feature type="domain" description="SUN" evidence="13">
    <location>
        <begin position="160"/>
        <end position="320"/>
    </location>
</feature>
<comment type="caution">
    <text evidence="14">The sequence shown here is derived from an EMBL/GenBank/DDBJ whole genome shotgun (WGS) entry which is preliminary data.</text>
</comment>
<proteinExistence type="predicted"/>
<dbReference type="Proteomes" id="UP001180020">
    <property type="component" value="Unassembled WGS sequence"/>
</dbReference>
<dbReference type="AlphaFoldDB" id="A0AAV9FF13"/>
<evidence type="ECO:0000259" key="13">
    <source>
        <dbReference type="PROSITE" id="PS51469"/>
    </source>
</evidence>
<dbReference type="PANTHER" id="PTHR12953:SF0">
    <property type="entry name" value="SUN DOMAIN-CONTAINING OSSIFICATION FACTOR"/>
    <property type="match status" value="1"/>
</dbReference>
<dbReference type="SUPFAM" id="SSF49785">
    <property type="entry name" value="Galactose-binding domain-like"/>
    <property type="match status" value="1"/>
</dbReference>
<feature type="region of interest" description="Disordered" evidence="11">
    <location>
        <begin position="80"/>
        <end position="121"/>
    </location>
</feature>
<feature type="compositionally biased region" description="Low complexity" evidence="11">
    <location>
        <begin position="92"/>
        <end position="106"/>
    </location>
</feature>
<dbReference type="InterPro" id="IPR012919">
    <property type="entry name" value="SUN_dom"/>
</dbReference>
<evidence type="ECO:0000256" key="7">
    <source>
        <dbReference type="ARBA" id="ARBA00023136"/>
    </source>
</evidence>
<organism evidence="14 15">
    <name type="scientific">Acorus calamus</name>
    <name type="common">Sweet flag</name>
    <dbReference type="NCBI Taxonomy" id="4465"/>
    <lineage>
        <taxon>Eukaryota</taxon>
        <taxon>Viridiplantae</taxon>
        <taxon>Streptophyta</taxon>
        <taxon>Embryophyta</taxon>
        <taxon>Tracheophyta</taxon>
        <taxon>Spermatophyta</taxon>
        <taxon>Magnoliopsida</taxon>
        <taxon>Liliopsida</taxon>
        <taxon>Acoraceae</taxon>
        <taxon>Acorus</taxon>
    </lineage>
</organism>
<dbReference type="GO" id="GO:0031965">
    <property type="term" value="C:nuclear membrane"/>
    <property type="evidence" value="ECO:0007669"/>
    <property type="project" value="UniProtKB-SubCell"/>
</dbReference>
<evidence type="ECO:0000256" key="9">
    <source>
        <dbReference type="ARBA" id="ARBA00054046"/>
    </source>
</evidence>
<reference evidence="14" key="1">
    <citation type="journal article" date="2023" name="Nat. Commun.">
        <title>Diploid and tetraploid genomes of Acorus and the evolution of monocots.</title>
        <authorList>
            <person name="Ma L."/>
            <person name="Liu K.W."/>
            <person name="Li Z."/>
            <person name="Hsiao Y.Y."/>
            <person name="Qi Y."/>
            <person name="Fu T."/>
            <person name="Tang G.D."/>
            <person name="Zhang D."/>
            <person name="Sun W.H."/>
            <person name="Liu D.K."/>
            <person name="Li Y."/>
            <person name="Chen G.Z."/>
            <person name="Liu X.D."/>
            <person name="Liao X.Y."/>
            <person name="Jiang Y.T."/>
            <person name="Yu X."/>
            <person name="Hao Y."/>
            <person name="Huang J."/>
            <person name="Zhao X.W."/>
            <person name="Ke S."/>
            <person name="Chen Y.Y."/>
            <person name="Wu W.L."/>
            <person name="Hsu J.L."/>
            <person name="Lin Y.F."/>
            <person name="Huang M.D."/>
            <person name="Li C.Y."/>
            <person name="Huang L."/>
            <person name="Wang Z.W."/>
            <person name="Zhao X."/>
            <person name="Zhong W.Y."/>
            <person name="Peng D.H."/>
            <person name="Ahmad S."/>
            <person name="Lan S."/>
            <person name="Zhang J.S."/>
            <person name="Tsai W.C."/>
            <person name="Van de Peer Y."/>
            <person name="Liu Z.J."/>
        </authorList>
    </citation>
    <scope>NUCLEOTIDE SEQUENCE</scope>
    <source>
        <strain evidence="14">CP</strain>
    </source>
</reference>
<dbReference type="PROSITE" id="PS51469">
    <property type="entry name" value="SUN"/>
    <property type="match status" value="1"/>
</dbReference>